<reference evidence="2" key="1">
    <citation type="journal article" date="2013" name="Nature">
        <title>Pan genome of the phytoplankton Emiliania underpins its global distribution.</title>
        <authorList>
            <person name="Read B.A."/>
            <person name="Kegel J."/>
            <person name="Klute M.J."/>
            <person name="Kuo A."/>
            <person name="Lefebvre S.C."/>
            <person name="Maumus F."/>
            <person name="Mayer C."/>
            <person name="Miller J."/>
            <person name="Monier A."/>
            <person name="Salamov A."/>
            <person name="Young J."/>
            <person name="Aguilar M."/>
            <person name="Claverie J.M."/>
            <person name="Frickenhaus S."/>
            <person name="Gonzalez K."/>
            <person name="Herman E.K."/>
            <person name="Lin Y.C."/>
            <person name="Napier J."/>
            <person name="Ogata H."/>
            <person name="Sarno A.F."/>
            <person name="Shmutz J."/>
            <person name="Schroeder D."/>
            <person name="de Vargas C."/>
            <person name="Verret F."/>
            <person name="von Dassow P."/>
            <person name="Valentin K."/>
            <person name="Van de Peer Y."/>
            <person name="Wheeler G."/>
            <person name="Dacks J.B."/>
            <person name="Delwiche C.F."/>
            <person name="Dyhrman S.T."/>
            <person name="Glockner G."/>
            <person name="John U."/>
            <person name="Richards T."/>
            <person name="Worden A.Z."/>
            <person name="Zhang X."/>
            <person name="Grigoriev I.V."/>
            <person name="Allen A.E."/>
            <person name="Bidle K."/>
            <person name="Borodovsky M."/>
            <person name="Bowler C."/>
            <person name="Brownlee C."/>
            <person name="Cock J.M."/>
            <person name="Elias M."/>
            <person name="Gladyshev V.N."/>
            <person name="Groth M."/>
            <person name="Guda C."/>
            <person name="Hadaegh A."/>
            <person name="Iglesias-Rodriguez M.D."/>
            <person name="Jenkins J."/>
            <person name="Jones B.M."/>
            <person name="Lawson T."/>
            <person name="Leese F."/>
            <person name="Lindquist E."/>
            <person name="Lobanov A."/>
            <person name="Lomsadze A."/>
            <person name="Malik S.B."/>
            <person name="Marsh M.E."/>
            <person name="Mackinder L."/>
            <person name="Mock T."/>
            <person name="Mueller-Roeber B."/>
            <person name="Pagarete A."/>
            <person name="Parker M."/>
            <person name="Probert I."/>
            <person name="Quesneville H."/>
            <person name="Raines C."/>
            <person name="Rensing S.A."/>
            <person name="Riano-Pachon D.M."/>
            <person name="Richier S."/>
            <person name="Rokitta S."/>
            <person name="Shiraiwa Y."/>
            <person name="Soanes D.M."/>
            <person name="van der Giezen M."/>
            <person name="Wahlund T.M."/>
            <person name="Williams B."/>
            <person name="Wilson W."/>
            <person name="Wolfe G."/>
            <person name="Wurch L.L."/>
        </authorList>
    </citation>
    <scope>NUCLEOTIDE SEQUENCE</scope>
</reference>
<organism evidence="1 2">
    <name type="scientific">Emiliania huxleyi (strain CCMP1516)</name>
    <dbReference type="NCBI Taxonomy" id="280463"/>
    <lineage>
        <taxon>Eukaryota</taxon>
        <taxon>Haptista</taxon>
        <taxon>Haptophyta</taxon>
        <taxon>Prymnesiophyceae</taxon>
        <taxon>Isochrysidales</taxon>
        <taxon>Noelaerhabdaceae</taxon>
        <taxon>Emiliania</taxon>
    </lineage>
</organism>
<evidence type="ECO:0000313" key="2">
    <source>
        <dbReference type="Proteomes" id="UP000013827"/>
    </source>
</evidence>
<dbReference type="HOGENOM" id="CLU_1800096_0_0_1"/>
<dbReference type="RefSeq" id="XP_005763595.1">
    <property type="nucleotide sequence ID" value="XM_005763538.1"/>
</dbReference>
<keyword evidence="2" id="KW-1185">Reference proteome</keyword>
<dbReference type="STRING" id="2903.R1DJZ3"/>
<dbReference type="Proteomes" id="UP000013827">
    <property type="component" value="Unassembled WGS sequence"/>
</dbReference>
<dbReference type="GeneID" id="17257291"/>
<dbReference type="PaxDb" id="2903-EOD11166"/>
<name>A0A0D3IIT1_EMIH1</name>
<proteinExistence type="predicted"/>
<dbReference type="AlphaFoldDB" id="A0A0D3IIT1"/>
<protein>
    <submittedName>
        <fullName evidence="1">Uncharacterized protein</fullName>
    </submittedName>
</protein>
<dbReference type="KEGG" id="ehx:EMIHUDRAFT_215022"/>
<accession>A0A0D3IIT1</accession>
<dbReference type="OMA" id="IQYWRIL"/>
<dbReference type="eggNOG" id="KOG1256">
    <property type="taxonomic scope" value="Eukaryota"/>
</dbReference>
<evidence type="ECO:0000313" key="1">
    <source>
        <dbReference type="EnsemblProtists" id="EOD11166"/>
    </source>
</evidence>
<dbReference type="EnsemblProtists" id="EOD11166">
    <property type="protein sequence ID" value="EOD11166"/>
    <property type="gene ID" value="EMIHUDRAFT_215022"/>
</dbReference>
<sequence length="144" mass="15636">MVSNAVLIGDKRKFLSCLLTLRVVMDPDTLRPTDKLDANFLLAMQAIGSSATTVAEAKADPKLAKAVQEGIDRANAAAASRAQKVQKFVVLDTELSVPGGELTATQKLKRDVVEKKRSRRAAGRGGVRVMKWWKAAPYPLQCTE</sequence>
<reference evidence="1" key="2">
    <citation type="submission" date="2024-10" db="UniProtKB">
        <authorList>
            <consortium name="EnsemblProtists"/>
        </authorList>
    </citation>
    <scope>IDENTIFICATION</scope>
</reference>